<evidence type="ECO:0000313" key="1">
    <source>
        <dbReference type="EMBL" id="AWK13733.1"/>
    </source>
</evidence>
<protein>
    <submittedName>
        <fullName evidence="1">Uncharacterized protein</fullName>
    </submittedName>
</protein>
<evidence type="ECO:0000313" key="2">
    <source>
        <dbReference type="Proteomes" id="UP000261875"/>
    </source>
</evidence>
<organism evidence="1 2">
    <name type="scientific">Candidatus Fukatsuia symbiotica</name>
    <dbReference type="NCBI Taxonomy" id="1878942"/>
    <lineage>
        <taxon>Bacteria</taxon>
        <taxon>Pseudomonadati</taxon>
        <taxon>Pseudomonadota</taxon>
        <taxon>Gammaproteobacteria</taxon>
        <taxon>Enterobacterales</taxon>
        <taxon>Yersiniaceae</taxon>
        <taxon>Candidatus Fukatsuia</taxon>
    </lineage>
</organism>
<dbReference type="KEGG" id="fsm:CCS41_03370"/>
<dbReference type="RefSeq" id="WP_072551120.1">
    <property type="nucleotide sequence ID" value="NZ_CP021659.1"/>
</dbReference>
<accession>A0A2U8I3N9</accession>
<sequence length="138" mass="15071">MKAVNLSMVHGSTVPKPCQKIVKPSHENPVFVGNNSLTMSDKLSSFRDAIYCRAHLFNPLRITDVAVLGIRDTVGGLIVGLVRYGSFKYMVIGAKSVGNEIKNTVNIVGDISTAVKKDLETKENRRVLAEQNTLQSQA</sequence>
<keyword evidence="2" id="KW-1185">Reference proteome</keyword>
<dbReference type="Proteomes" id="UP000261875">
    <property type="component" value="Chromosome"/>
</dbReference>
<dbReference type="AlphaFoldDB" id="A0A2U8I3N9"/>
<dbReference type="EMBL" id="CP021659">
    <property type="protein sequence ID" value="AWK13733.1"/>
    <property type="molecule type" value="Genomic_DNA"/>
</dbReference>
<gene>
    <name evidence="1" type="ORF">CCS41_03370</name>
</gene>
<name>A0A2U8I3N9_9GAMM</name>
<reference evidence="1 2" key="1">
    <citation type="submission" date="2017-05" db="EMBL/GenBank/DDBJ databases">
        <title>Genome sequence of Candidatus Fukatsuia symbiotica and Candidatus Hamiltonella defensa from Acyrthosiphon pisum strain 5D.</title>
        <authorList>
            <person name="Patel V.A."/>
            <person name="Chevignon G."/>
            <person name="Russell J.A."/>
            <person name="Oliver K.M."/>
        </authorList>
    </citation>
    <scope>NUCLEOTIDE SEQUENCE [LARGE SCALE GENOMIC DNA]</scope>
    <source>
        <strain evidence="1 2">5D</strain>
    </source>
</reference>
<proteinExistence type="predicted"/>